<dbReference type="Proteomes" id="UP000284842">
    <property type="component" value="Unassembled WGS sequence"/>
</dbReference>
<evidence type="ECO:0000313" key="2">
    <source>
        <dbReference type="Proteomes" id="UP000284842"/>
    </source>
</evidence>
<reference evidence="1 2" key="1">
    <citation type="journal article" date="2018" name="Evol. Lett.">
        <title>Horizontal gene cluster transfer increased hallucinogenic mushroom diversity.</title>
        <authorList>
            <person name="Reynolds H.T."/>
            <person name="Vijayakumar V."/>
            <person name="Gluck-Thaler E."/>
            <person name="Korotkin H.B."/>
            <person name="Matheny P.B."/>
            <person name="Slot J.C."/>
        </authorList>
    </citation>
    <scope>NUCLEOTIDE SEQUENCE [LARGE SCALE GENOMIC DNA]</scope>
    <source>
        <strain evidence="1 2">2629</strain>
    </source>
</reference>
<dbReference type="AlphaFoldDB" id="A0A409VW06"/>
<dbReference type="OrthoDB" id="10550633at2759"/>
<gene>
    <name evidence="1" type="ORF">CVT24_013178</name>
</gene>
<organism evidence="1 2">
    <name type="scientific">Panaeolus cyanescens</name>
    <dbReference type="NCBI Taxonomy" id="181874"/>
    <lineage>
        <taxon>Eukaryota</taxon>
        <taxon>Fungi</taxon>
        <taxon>Dikarya</taxon>
        <taxon>Basidiomycota</taxon>
        <taxon>Agaricomycotina</taxon>
        <taxon>Agaricomycetes</taxon>
        <taxon>Agaricomycetidae</taxon>
        <taxon>Agaricales</taxon>
        <taxon>Agaricineae</taxon>
        <taxon>Galeropsidaceae</taxon>
        <taxon>Panaeolus</taxon>
    </lineage>
</organism>
<comment type="caution">
    <text evidence="1">The sequence shown here is derived from an EMBL/GenBank/DDBJ whole genome shotgun (WGS) entry which is preliminary data.</text>
</comment>
<evidence type="ECO:0000313" key="1">
    <source>
        <dbReference type="EMBL" id="PPQ70428.1"/>
    </source>
</evidence>
<accession>A0A409VW06</accession>
<sequence length="533" mass="60446">MEKVLQNEYLLNEILQAFEDRDDQVPDITTMHSAALVCRAFRKPAEDKLWRTLESLLPILKLLPTFHFSRESGSWFLHGPIRSVDIERLLQVTARVQRIFLSREYKVEASTYLALSRALGERPLLPNLRDLDISVRSPPATSTIGLQLLISPNQTSISLAMNSNNIDNVNSPNHHDCSLYMQRLASENAIGITLVSIVNIKPVPEVLDAIFSFKNLSQLQLQVRSLTEGDISGIDGQVFLERLAALENLASLNLSVFLFNWNSMESQKLIHMPNLTELKLDCCTVLLCSQILQSLKFDALNTFSLQFSLPDPNQPHDSVFPWRRFFGALEACSLSKLSLVKLYLSSSNPPNLGTQSAEQLQQLYPGLSFDGWRQHLLRFKFRDLRIKFPLFPSLSNDDLNIMAVAWPALELLNLSSATHISLFNTSALGLICNSFPNLQDLSLDINASQVDKPPHNLSWHKLRKLELNLLNWSRRTDDVKRLAALVDTLFPFVIAFAGNGWEITEPINEQLQELQAARTRERRRMAVIGNRRL</sequence>
<dbReference type="InParanoid" id="A0A409VW06"/>
<evidence type="ECO:0008006" key="3">
    <source>
        <dbReference type="Google" id="ProtNLM"/>
    </source>
</evidence>
<protein>
    <recommendedName>
        <fullName evidence="3">F-box domain-containing protein</fullName>
    </recommendedName>
</protein>
<dbReference type="EMBL" id="NHTK01005954">
    <property type="protein sequence ID" value="PPQ70428.1"/>
    <property type="molecule type" value="Genomic_DNA"/>
</dbReference>
<name>A0A409VW06_9AGAR</name>
<proteinExistence type="predicted"/>
<keyword evidence="2" id="KW-1185">Reference proteome</keyword>